<name>A0A915E4Q5_9BILA</name>
<dbReference type="Proteomes" id="UP000887574">
    <property type="component" value="Unplaced"/>
</dbReference>
<keyword evidence="1" id="KW-1185">Reference proteome</keyword>
<protein>
    <submittedName>
        <fullName evidence="2">Uncharacterized protein</fullName>
    </submittedName>
</protein>
<proteinExistence type="predicted"/>
<dbReference type="WBParaSite" id="jg281">
    <property type="protein sequence ID" value="jg281"/>
    <property type="gene ID" value="jg281"/>
</dbReference>
<organism evidence="1 2">
    <name type="scientific">Ditylenchus dipsaci</name>
    <dbReference type="NCBI Taxonomy" id="166011"/>
    <lineage>
        <taxon>Eukaryota</taxon>
        <taxon>Metazoa</taxon>
        <taxon>Ecdysozoa</taxon>
        <taxon>Nematoda</taxon>
        <taxon>Chromadorea</taxon>
        <taxon>Rhabditida</taxon>
        <taxon>Tylenchina</taxon>
        <taxon>Tylenchomorpha</taxon>
        <taxon>Sphaerularioidea</taxon>
        <taxon>Anguinidae</taxon>
        <taxon>Anguininae</taxon>
        <taxon>Ditylenchus</taxon>
    </lineage>
</organism>
<reference evidence="2" key="1">
    <citation type="submission" date="2022-11" db="UniProtKB">
        <authorList>
            <consortium name="WormBaseParasite"/>
        </authorList>
    </citation>
    <scope>IDENTIFICATION</scope>
</reference>
<sequence>MQGFTRDRGILVHFDDTSLREFVFIDPPWLCALLRAAISGSSTQYTTQSSIYQHSVVEKQSLYSSLEFALRHFGQMTTHLAADRQNSSGVALVKLRLFRACLLNLLAKFELALRCLNKMVLLASLLPDEYLLRADYPGARVKLYLRYLQKSRNSIDEQPSGNSEVNLATVSTASMLQDARTRRKSSVVTPCASNLLSVPSPPASPKILVGKLKEVYIFVTSFRIFSVFNSRFLEA</sequence>
<evidence type="ECO:0000313" key="2">
    <source>
        <dbReference type="WBParaSite" id="jg281"/>
    </source>
</evidence>
<dbReference type="AlphaFoldDB" id="A0A915E4Q5"/>
<accession>A0A915E4Q5</accession>
<evidence type="ECO:0000313" key="1">
    <source>
        <dbReference type="Proteomes" id="UP000887574"/>
    </source>
</evidence>